<dbReference type="Proteomes" id="UP001519309">
    <property type="component" value="Unassembled WGS sequence"/>
</dbReference>
<dbReference type="EMBL" id="JAGGLP010000004">
    <property type="protein sequence ID" value="MBP2049278.1"/>
    <property type="molecule type" value="Genomic_DNA"/>
</dbReference>
<reference evidence="1 2" key="1">
    <citation type="submission" date="2021-03" db="EMBL/GenBank/DDBJ databases">
        <title>Genomic Encyclopedia of Type Strains, Phase IV (KMG-IV): sequencing the most valuable type-strain genomes for metagenomic binning, comparative biology and taxonomic classification.</title>
        <authorList>
            <person name="Goeker M."/>
        </authorList>
    </citation>
    <scope>NUCLEOTIDE SEQUENCE [LARGE SCALE GENOMIC DNA]</scope>
    <source>
        <strain evidence="1 2">DSM 40499</strain>
    </source>
</reference>
<comment type="caution">
    <text evidence="1">The sequence shown here is derived from an EMBL/GenBank/DDBJ whole genome shotgun (WGS) entry which is preliminary data.</text>
</comment>
<gene>
    <name evidence="1" type="ORF">J2Z21_002209</name>
</gene>
<organism evidence="1 2">
    <name type="scientific">Streptomyces griseochromogenes</name>
    <dbReference type="NCBI Taxonomy" id="68214"/>
    <lineage>
        <taxon>Bacteria</taxon>
        <taxon>Bacillati</taxon>
        <taxon>Actinomycetota</taxon>
        <taxon>Actinomycetes</taxon>
        <taxon>Kitasatosporales</taxon>
        <taxon>Streptomycetaceae</taxon>
        <taxon>Streptomyces</taxon>
    </lineage>
</organism>
<evidence type="ECO:0000313" key="2">
    <source>
        <dbReference type="Proteomes" id="UP001519309"/>
    </source>
</evidence>
<evidence type="ECO:0008006" key="3">
    <source>
        <dbReference type="Google" id="ProtNLM"/>
    </source>
</evidence>
<protein>
    <recommendedName>
        <fullName evidence="3">Transposase</fullName>
    </recommendedName>
</protein>
<evidence type="ECO:0000313" key="1">
    <source>
        <dbReference type="EMBL" id="MBP2049278.1"/>
    </source>
</evidence>
<name>A0ABS4LPG3_9ACTN</name>
<proteinExistence type="predicted"/>
<accession>A0ABS4LPG3</accession>
<keyword evidence="2" id="KW-1185">Reference proteome</keyword>
<sequence length="53" mass="6131">MVEATCNTRTAYVSVVVDFWGDRVEDTLTGYKKLQQFVNDVVPRETKKFDCVK</sequence>